<dbReference type="EMBL" id="CP033540">
    <property type="protein sequence ID" value="AZC00308.1"/>
    <property type="molecule type" value="Genomic_DNA"/>
</dbReference>
<name>A0A3G6YJZ7_ACIPI</name>
<dbReference type="AlphaFoldDB" id="A0A3G6YJZ7"/>
<sequence length="127" mass="14701">MNTKTNLSQHPCENKCSKFNGEQCSTCLIQAVEKREFDLGLAPDADYVKTQFAEGDFIVFTNHIRDEDVYQIDAFQPAEYYWLTTGEIVHKDNIRLATDLEIQTKQRTPVDVLKHFKRAQKSQKEVS</sequence>
<evidence type="ECO:0000313" key="2">
    <source>
        <dbReference type="Proteomes" id="UP000254410"/>
    </source>
</evidence>
<protein>
    <submittedName>
        <fullName evidence="1">Uncharacterized protein</fullName>
    </submittedName>
</protein>
<evidence type="ECO:0000313" key="1">
    <source>
        <dbReference type="EMBL" id="AZC00308.1"/>
    </source>
</evidence>
<reference evidence="1 2" key="2">
    <citation type="submission" date="2018-12" db="EMBL/GenBank/DDBJ databases">
        <title>Molecular Epidemiology of Emerging Carbapenem-Resistance in Acinetobacter nosocomialis and Acinetobacter pittii in Taiwan, 2010-2014.</title>
        <authorList>
            <person name="Huang W.-C."/>
            <person name="Wang H.-Y."/>
            <person name="Lai J.-F."/>
            <person name="Lauderdale T.-L."/>
            <person name="Sytwu H.-K."/>
        </authorList>
    </citation>
    <scope>NUCLEOTIDE SEQUENCE [LARGE SCALE GENOMIC DNA]</scope>
    <source>
        <strain evidence="1 2">2014S06-099</strain>
    </source>
</reference>
<dbReference type="Proteomes" id="UP000254410">
    <property type="component" value="Chromosome"/>
</dbReference>
<accession>A0A3G6YJZ7</accession>
<reference evidence="1 2" key="1">
    <citation type="submission" date="2018-11" db="EMBL/GenBank/DDBJ databases">
        <authorList>
            <person name="Kuo S.-C."/>
            <person name="Chen F.-J."/>
            <person name="Liao Y.-C."/>
        </authorList>
    </citation>
    <scope>NUCLEOTIDE SEQUENCE [LARGE SCALE GENOMIC DNA]</scope>
    <source>
        <strain evidence="1 2">2014S06-099</strain>
    </source>
</reference>
<organism evidence="1 2">
    <name type="scientific">Acinetobacter pittii</name>
    <name type="common">Acinetobacter genomosp. 3</name>
    <dbReference type="NCBI Taxonomy" id="48296"/>
    <lineage>
        <taxon>Bacteria</taxon>
        <taxon>Pseudomonadati</taxon>
        <taxon>Pseudomonadota</taxon>
        <taxon>Gammaproteobacteria</taxon>
        <taxon>Moraxellales</taxon>
        <taxon>Moraxellaceae</taxon>
        <taxon>Acinetobacter</taxon>
        <taxon>Acinetobacter calcoaceticus/baumannii complex</taxon>
    </lineage>
</organism>
<gene>
    <name evidence="1" type="ORF">DKE52_006215</name>
</gene>
<proteinExistence type="predicted"/>